<dbReference type="InterPro" id="IPR014729">
    <property type="entry name" value="Rossmann-like_a/b/a_fold"/>
</dbReference>
<gene>
    <name evidence="3" type="ORF">cyc_01287</name>
</gene>
<dbReference type="Proteomes" id="UP000095192">
    <property type="component" value="Unassembled WGS sequence"/>
</dbReference>
<feature type="compositionally biased region" description="Low complexity" evidence="1">
    <location>
        <begin position="207"/>
        <end position="233"/>
    </location>
</feature>
<dbReference type="AlphaFoldDB" id="A0A1D3D9E5"/>
<dbReference type="VEuPathDB" id="ToxoDB:cyc_01287"/>
<sequence length="626" mass="65840">MSPHAQHSGKLAIVTLVLALLLPLHTASSATLRLRSCFLLTRAGRPPVYSAATATREFSVAALSNEARETVAASKCVVASRQRWQRAADAAARERAASTLAAAGLVAAPKDRSAIETVDAEARSFLLRLLQQPQLSTTPARSPLGGTGNAAGKNAAPTNTCHPQPVLLLSCSGGSDSTALLHATARSLGLGAATPFAVAAAAAATGSTEQKQQQQHRTQLQGTSDSASGTATTRCYNNSSERDGGLAAYCEMGGVGLRVAAVYFNHRLRDEEVEIEKKHLRAMCQAGMEPLATISDDSVPQQQASQVKLAGEPHLHIGRPFLALPKEWLRSYLEVGYNHLLVLMLHAAPGKAFGVPVPESAAPSAAASSAALAVASHNLETSPSALTLGRSDTTAAPVADMTAPTHAMASRGFAALRRRMDLLHRQVTLLKLHIHQEAAAWERVNLSLASNSAAAMSAKSAIAATDVVAKVHLAGAAVEPPCPPASPTAEAATPTATVADAGARTEERLQGQQVSALPLRAWSEVASEFVRQQLLYRWLIRGMEGHDVLPQTVEDLASRLSKAAACSGIRKRAWRLDVGGGFSVELQGQHAVLRRTPFPLPQQEPHRARAGVGLVWEQGDAILEGE</sequence>
<feature type="signal peptide" evidence="2">
    <location>
        <begin position="1"/>
        <end position="29"/>
    </location>
</feature>
<keyword evidence="2" id="KW-0732">Signal</keyword>
<keyword evidence="4" id="KW-1185">Reference proteome</keyword>
<evidence type="ECO:0000313" key="3">
    <source>
        <dbReference type="EMBL" id="OEH80058.1"/>
    </source>
</evidence>
<name>A0A1D3D9E5_9EIME</name>
<feature type="region of interest" description="Disordered" evidence="1">
    <location>
        <begin position="207"/>
        <end position="237"/>
    </location>
</feature>
<proteinExistence type="predicted"/>
<dbReference type="EMBL" id="JROU02000198">
    <property type="protein sequence ID" value="OEH80058.1"/>
    <property type="molecule type" value="Genomic_DNA"/>
</dbReference>
<evidence type="ECO:0000256" key="2">
    <source>
        <dbReference type="SAM" id="SignalP"/>
    </source>
</evidence>
<dbReference type="VEuPathDB" id="ToxoDB:LOC34618318"/>
<comment type="caution">
    <text evidence="3">The sequence shown here is derived from an EMBL/GenBank/DDBJ whole genome shotgun (WGS) entry which is preliminary data.</text>
</comment>
<accession>A0A1D3D9E5</accession>
<feature type="chain" id="PRO_5008914258" evidence="2">
    <location>
        <begin position="30"/>
        <end position="626"/>
    </location>
</feature>
<evidence type="ECO:0000313" key="4">
    <source>
        <dbReference type="Proteomes" id="UP000095192"/>
    </source>
</evidence>
<dbReference type="Gene3D" id="3.40.50.620">
    <property type="entry name" value="HUPs"/>
    <property type="match status" value="1"/>
</dbReference>
<protein>
    <submittedName>
        <fullName evidence="3">Uncharacterized protein</fullName>
    </submittedName>
</protein>
<reference evidence="3 4" key="1">
    <citation type="journal article" date="2016" name="BMC Genomics">
        <title>Comparative genomics reveals Cyclospora cayetanensis possesses coccidia-like metabolism and invasion components but unique surface antigens.</title>
        <authorList>
            <person name="Liu S."/>
            <person name="Wang L."/>
            <person name="Zheng H."/>
            <person name="Xu Z."/>
            <person name="Roellig D.M."/>
            <person name="Li N."/>
            <person name="Frace M.A."/>
            <person name="Tang K."/>
            <person name="Arrowood M.J."/>
            <person name="Moss D.M."/>
            <person name="Zhang L."/>
            <person name="Feng Y."/>
            <person name="Xiao L."/>
        </authorList>
    </citation>
    <scope>NUCLEOTIDE SEQUENCE [LARGE SCALE GENOMIC DNA]</scope>
    <source>
        <strain evidence="3 4">CHN_HEN01</strain>
    </source>
</reference>
<dbReference type="InParanoid" id="A0A1D3D9E5"/>
<evidence type="ECO:0000256" key="1">
    <source>
        <dbReference type="SAM" id="MobiDB-lite"/>
    </source>
</evidence>
<feature type="region of interest" description="Disordered" evidence="1">
    <location>
        <begin position="136"/>
        <end position="158"/>
    </location>
</feature>
<organism evidence="3 4">
    <name type="scientific">Cyclospora cayetanensis</name>
    <dbReference type="NCBI Taxonomy" id="88456"/>
    <lineage>
        <taxon>Eukaryota</taxon>
        <taxon>Sar</taxon>
        <taxon>Alveolata</taxon>
        <taxon>Apicomplexa</taxon>
        <taxon>Conoidasida</taxon>
        <taxon>Coccidia</taxon>
        <taxon>Eucoccidiorida</taxon>
        <taxon>Eimeriorina</taxon>
        <taxon>Eimeriidae</taxon>
        <taxon>Cyclospora</taxon>
    </lineage>
</organism>